<dbReference type="KEGG" id="faf:OE104_00635"/>
<dbReference type="Proteomes" id="UP001164718">
    <property type="component" value="Chromosome"/>
</dbReference>
<evidence type="ECO:0000256" key="1">
    <source>
        <dbReference type="SAM" id="Phobius"/>
    </source>
</evidence>
<evidence type="ECO:0000313" key="5">
    <source>
        <dbReference type="Proteomes" id="UP001164718"/>
    </source>
</evidence>
<evidence type="ECO:0000313" key="4">
    <source>
        <dbReference type="EMBL" id="WAA09921.1"/>
    </source>
</evidence>
<keyword evidence="1" id="KW-1133">Transmembrane helix</keyword>
<dbReference type="AlphaFoldDB" id="A0A9E8LUW0"/>
<feature type="signal peptide" evidence="2">
    <location>
        <begin position="1"/>
        <end position="28"/>
    </location>
</feature>
<organism evidence="4 5">
    <name type="scientific">Fervidibacillus albus</name>
    <dbReference type="NCBI Taxonomy" id="2980026"/>
    <lineage>
        <taxon>Bacteria</taxon>
        <taxon>Bacillati</taxon>
        <taxon>Bacillota</taxon>
        <taxon>Bacilli</taxon>
        <taxon>Bacillales</taxon>
        <taxon>Bacillaceae</taxon>
        <taxon>Fervidibacillus</taxon>
    </lineage>
</organism>
<feature type="domain" description="Alpha-galactosidase NEW3" evidence="3">
    <location>
        <begin position="160"/>
        <end position="234"/>
    </location>
</feature>
<dbReference type="Gene3D" id="2.60.40.10">
    <property type="entry name" value="Immunoglobulins"/>
    <property type="match status" value="2"/>
</dbReference>
<gene>
    <name evidence="4" type="ORF">OE104_00635</name>
</gene>
<evidence type="ECO:0000256" key="2">
    <source>
        <dbReference type="SAM" id="SignalP"/>
    </source>
</evidence>
<dbReference type="InterPro" id="IPR013783">
    <property type="entry name" value="Ig-like_fold"/>
</dbReference>
<keyword evidence="1" id="KW-0812">Transmembrane</keyword>
<accession>A0A9E8LUW0</accession>
<proteinExistence type="predicted"/>
<reference evidence="4" key="1">
    <citation type="submission" date="2022-09" db="EMBL/GenBank/DDBJ databases">
        <title>Complete Genomes of Fervidibacillus albus and Fervidibacillus halotolerans isolated from tidal flat sediments.</title>
        <authorList>
            <person name="Kwon K.K."/>
            <person name="Yang S.-H."/>
            <person name="Park M.J."/>
            <person name="Oh H.-M."/>
        </authorList>
    </citation>
    <scope>NUCLEOTIDE SEQUENCE</scope>
    <source>
        <strain evidence="4">MEBiC13591</strain>
    </source>
</reference>
<dbReference type="PANTHER" id="PTHR39198">
    <property type="entry name" value="HYPOTHETICAL MEMBRANE PROTEIN, CONSERVED"/>
    <property type="match status" value="1"/>
</dbReference>
<feature type="transmembrane region" description="Helical" evidence="1">
    <location>
        <begin position="361"/>
        <end position="381"/>
    </location>
</feature>
<evidence type="ECO:0000259" key="3">
    <source>
        <dbReference type="Pfam" id="PF10633"/>
    </source>
</evidence>
<feature type="chain" id="PRO_5038725198" evidence="2">
    <location>
        <begin position="29"/>
        <end position="387"/>
    </location>
</feature>
<protein>
    <submittedName>
        <fullName evidence="4">NEW3 domain-containing protein</fullName>
    </submittedName>
</protein>
<feature type="domain" description="Alpha-galactosidase NEW3" evidence="3">
    <location>
        <begin position="267"/>
        <end position="342"/>
    </location>
</feature>
<dbReference type="InterPro" id="IPR018905">
    <property type="entry name" value="A-galactase_NEW3"/>
</dbReference>
<name>A0A9E8LUW0_9BACI</name>
<keyword evidence="1" id="KW-0472">Membrane</keyword>
<dbReference type="EMBL" id="CP106878">
    <property type="protein sequence ID" value="WAA09921.1"/>
    <property type="molecule type" value="Genomic_DNA"/>
</dbReference>
<dbReference type="RefSeq" id="WP_275417704.1">
    <property type="nucleotide sequence ID" value="NZ_CP106878.1"/>
</dbReference>
<dbReference type="PANTHER" id="PTHR39198:SF1">
    <property type="entry name" value="ALPHA-GALACTOSIDASE NEW3 DOMAIN-CONTAINING PROTEIN"/>
    <property type="match status" value="1"/>
</dbReference>
<sequence>MKKKFRFVLFSLLFIVGFSFQPKLNVYAAGNLTLFTPYTGLSVTPGDTLDYSVDVINSGSSILNVTFQLEDLPEGWDYSITSGGKDIKQLSVRENSEEQLNVEVTVPLDADKADYRFNLVANGEGNNDASLPFLVTVSEQGTFQTELTSEQSNLEGHADSSFSYTVTLKNRTASEQNYALSSSAASGWTVKFQSGSDSITSIALEPNESKDITVDVTPPENVEAGEYEIPIKAATSNTSADLTLEAVITGTYDIELTTPTGNLSTDITAGGEKTVDLVVKNTGTAPLLDVTLKSSTPPNWETEFDTSTIAELNPGEEKTVKATIQASDDAIAGDYVVSFTASAPETSSDATFRVSVETSTLWGIVGIVIIVGVIAGLYYLVKKYGRR</sequence>
<keyword evidence="2" id="KW-0732">Signal</keyword>
<keyword evidence="5" id="KW-1185">Reference proteome</keyword>
<dbReference type="Pfam" id="PF10633">
    <property type="entry name" value="NPCBM_assoc"/>
    <property type="match status" value="2"/>
</dbReference>